<dbReference type="EMBL" id="JBIRXV010000001">
    <property type="protein sequence ID" value="MFI2319911.1"/>
    <property type="molecule type" value="Genomic_DNA"/>
</dbReference>
<reference evidence="1 2" key="1">
    <citation type="submission" date="2024-10" db="EMBL/GenBank/DDBJ databases">
        <title>The Natural Products Discovery Center: Release of the First 8490 Sequenced Strains for Exploring Actinobacteria Biosynthetic Diversity.</title>
        <authorList>
            <person name="Kalkreuter E."/>
            <person name="Kautsar S.A."/>
            <person name="Yang D."/>
            <person name="Bader C.D."/>
            <person name="Teijaro C.N."/>
            <person name="Fluegel L."/>
            <person name="Davis C.M."/>
            <person name="Simpson J.R."/>
            <person name="Lauterbach L."/>
            <person name="Steele A.D."/>
            <person name="Gui C."/>
            <person name="Meng S."/>
            <person name="Li G."/>
            <person name="Viehrig K."/>
            <person name="Ye F."/>
            <person name="Su P."/>
            <person name="Kiefer A.F."/>
            <person name="Nichols A."/>
            <person name="Cepeda A.J."/>
            <person name="Yan W."/>
            <person name="Fan B."/>
            <person name="Jiang Y."/>
            <person name="Adhikari A."/>
            <person name="Zheng C.-J."/>
            <person name="Schuster L."/>
            <person name="Cowan T.M."/>
            <person name="Smanski M.J."/>
            <person name="Chevrette M.G."/>
            <person name="De Carvalho L.P.S."/>
            <person name="Shen B."/>
        </authorList>
    </citation>
    <scope>NUCLEOTIDE SEQUENCE [LARGE SCALE GENOMIC DNA]</scope>
    <source>
        <strain evidence="1 2">NPDC019626</strain>
    </source>
</reference>
<proteinExistence type="predicted"/>
<accession>A0ABW7WAA1</accession>
<comment type="caution">
    <text evidence="1">The sequence shown here is derived from an EMBL/GenBank/DDBJ whole genome shotgun (WGS) entry which is preliminary data.</text>
</comment>
<evidence type="ECO:0000313" key="2">
    <source>
        <dbReference type="Proteomes" id="UP001611450"/>
    </source>
</evidence>
<gene>
    <name evidence="1" type="ORF">ACH47G_05430</name>
</gene>
<dbReference type="Proteomes" id="UP001611450">
    <property type="component" value="Unassembled WGS sequence"/>
</dbReference>
<dbReference type="RefSeq" id="WP_396945443.1">
    <property type="nucleotide sequence ID" value="NZ_JBIRXV010000001.1"/>
</dbReference>
<name>A0ABW7WAA1_9NOCA</name>
<evidence type="ECO:0000313" key="1">
    <source>
        <dbReference type="EMBL" id="MFI2319911.1"/>
    </source>
</evidence>
<protein>
    <submittedName>
        <fullName evidence="1">Uncharacterized protein</fullName>
    </submittedName>
</protein>
<keyword evidence="2" id="KW-1185">Reference proteome</keyword>
<sequence length="337" mass="37226">MPDGAPTPPAADPEKVRKVEEAFRLRDVQQLIRSAGVWMQEAMNAWSDDDYAKVAVLAPLAVEHLGKAVLWQKNPVLVVPLTPDSEASLVKLATSPSLADPKLRTVGLKMLLTRVEAVTGSLPISLSRRTRMVEIRNGAMHIASTETSRHVLIDSLTVCNAFLAELKTDPEVFYGDHKENVKDLVEQGRSEVEHRVTALRARARKDLKLLRDRLGDELFEDMTLQLQVTAEDLDLGEPAITWPCPECANDGRLAGPISLTDHFFGPDPDDSADTGFTEWFATMSPAVFLCPVCRLKLTGLQEIQAAGLPQNPDINLYELDPDFDPDSAGERFNRPIN</sequence>
<organism evidence="1 2">
    <name type="scientific">Nocardia beijingensis</name>
    <dbReference type="NCBI Taxonomy" id="95162"/>
    <lineage>
        <taxon>Bacteria</taxon>
        <taxon>Bacillati</taxon>
        <taxon>Actinomycetota</taxon>
        <taxon>Actinomycetes</taxon>
        <taxon>Mycobacteriales</taxon>
        <taxon>Nocardiaceae</taxon>
        <taxon>Nocardia</taxon>
    </lineage>
</organism>